<organism evidence="3 4">
    <name type="scientific">Polynucleobacter kasalickyi</name>
    <dbReference type="NCBI Taxonomy" id="1938817"/>
    <lineage>
        <taxon>Bacteria</taxon>
        <taxon>Pseudomonadati</taxon>
        <taxon>Pseudomonadota</taxon>
        <taxon>Betaproteobacteria</taxon>
        <taxon>Burkholderiales</taxon>
        <taxon>Burkholderiaceae</taxon>
        <taxon>Polynucleobacter</taxon>
    </lineage>
</organism>
<reference evidence="3 4" key="1">
    <citation type="submission" date="2017-04" db="EMBL/GenBank/DDBJ databases">
        <authorList>
            <person name="Afonso C.L."/>
            <person name="Miller P.J."/>
            <person name="Scott M.A."/>
            <person name="Spackman E."/>
            <person name="Goraichik I."/>
            <person name="Dimitrov K.M."/>
            <person name="Suarez D.L."/>
            <person name="Swayne D.E."/>
        </authorList>
    </citation>
    <scope>NUCLEOTIDE SEQUENCE [LARGE SCALE GENOMIC DNA]</scope>
    <source>
        <strain evidence="3 4">VK13</strain>
    </source>
</reference>
<dbReference type="Proteomes" id="UP000192708">
    <property type="component" value="Unassembled WGS sequence"/>
</dbReference>
<comment type="similarity">
    <text evidence="1">Belongs to the UPF0065 (bug) family.</text>
</comment>
<sequence length="324" mass="34644">MHFKIVVLFFLGLLQLHCFAQTSSWVPNKPVRLIIPQVAGGGADAIGRTIGQALSEKIGQPVIVDNRPGINGGLGVDVLMNSPADGYNLILVFTSVMAINPAVYEKISYSPLRDLKPLGSVCEVPLVMIASSKVPANTMGELITALKKDSKSVFGSSGGNGSFSHMLLEMVNTKAGVKMSHIPFKGEAPVIAHILSGQDSMIYISTPATIIPHIQSGRLKALGVTTAQRMPQIPNIPTFMEGGLPDFNESFWYGLAASANTPSHILEAYYKAVNETANTDTLQTNLSKLGCNSLPLKASDFTEKIKSDIAKYSVIAKSVNMKVD</sequence>
<dbReference type="STRING" id="1938817.SAMN06296008_102143"/>
<gene>
    <name evidence="3" type="ORF">SAMN06296008_102143</name>
</gene>
<name>A0A1W1Y9R8_9BURK</name>
<dbReference type="OrthoDB" id="8956376at2"/>
<evidence type="ECO:0000256" key="1">
    <source>
        <dbReference type="ARBA" id="ARBA00006987"/>
    </source>
</evidence>
<dbReference type="PANTHER" id="PTHR42928:SF5">
    <property type="entry name" value="BLR1237 PROTEIN"/>
    <property type="match status" value="1"/>
</dbReference>
<dbReference type="Pfam" id="PF03401">
    <property type="entry name" value="TctC"/>
    <property type="match status" value="1"/>
</dbReference>
<accession>A0A1W1Y9R8</accession>
<dbReference type="PANTHER" id="PTHR42928">
    <property type="entry name" value="TRICARBOXYLATE-BINDING PROTEIN"/>
    <property type="match status" value="1"/>
</dbReference>
<dbReference type="Gene3D" id="3.40.190.10">
    <property type="entry name" value="Periplasmic binding protein-like II"/>
    <property type="match status" value="1"/>
</dbReference>
<proteinExistence type="inferred from homology"/>
<dbReference type="PIRSF" id="PIRSF017082">
    <property type="entry name" value="YflP"/>
    <property type="match status" value="1"/>
</dbReference>
<keyword evidence="3" id="KW-0675">Receptor</keyword>
<evidence type="ECO:0000256" key="2">
    <source>
        <dbReference type="SAM" id="SignalP"/>
    </source>
</evidence>
<dbReference type="Gene3D" id="3.40.190.150">
    <property type="entry name" value="Bordetella uptake gene, domain 1"/>
    <property type="match status" value="1"/>
</dbReference>
<dbReference type="RefSeq" id="WP_084282439.1">
    <property type="nucleotide sequence ID" value="NZ_FWXJ01000002.1"/>
</dbReference>
<dbReference type="InterPro" id="IPR042100">
    <property type="entry name" value="Bug_dom1"/>
</dbReference>
<feature type="chain" id="PRO_5012506571" evidence="2">
    <location>
        <begin position="21"/>
        <end position="324"/>
    </location>
</feature>
<dbReference type="AlphaFoldDB" id="A0A1W1Y9R8"/>
<protein>
    <submittedName>
        <fullName evidence="3">Tripartite-type tricarboxylate transporter, receptor component TctC</fullName>
    </submittedName>
</protein>
<keyword evidence="4" id="KW-1185">Reference proteome</keyword>
<dbReference type="InterPro" id="IPR005064">
    <property type="entry name" value="BUG"/>
</dbReference>
<feature type="signal peptide" evidence="2">
    <location>
        <begin position="1"/>
        <end position="20"/>
    </location>
</feature>
<evidence type="ECO:0000313" key="4">
    <source>
        <dbReference type="Proteomes" id="UP000192708"/>
    </source>
</evidence>
<keyword evidence="2" id="KW-0732">Signal</keyword>
<dbReference type="EMBL" id="FWXJ01000002">
    <property type="protein sequence ID" value="SMC32897.1"/>
    <property type="molecule type" value="Genomic_DNA"/>
</dbReference>
<evidence type="ECO:0000313" key="3">
    <source>
        <dbReference type="EMBL" id="SMC32897.1"/>
    </source>
</evidence>